<feature type="domain" description="MULE transposase" evidence="1">
    <location>
        <begin position="27"/>
        <end position="83"/>
    </location>
</feature>
<accession>A0A9N9NWX7</accession>
<feature type="non-terminal residue" evidence="2">
    <location>
        <position position="1"/>
    </location>
</feature>
<dbReference type="InterPro" id="IPR018289">
    <property type="entry name" value="MULE_transposase_dom"/>
</dbReference>
<dbReference type="AlphaFoldDB" id="A0A9N9NWX7"/>
<dbReference type="PANTHER" id="PTHR31569">
    <property type="entry name" value="SWIM-TYPE DOMAIN-CONTAINING PROTEIN"/>
    <property type="match status" value="1"/>
</dbReference>
<dbReference type="PANTHER" id="PTHR31569:SF4">
    <property type="entry name" value="SWIM-TYPE DOMAIN-CONTAINING PROTEIN"/>
    <property type="match status" value="1"/>
</dbReference>
<reference evidence="2" key="1">
    <citation type="submission" date="2021-06" db="EMBL/GenBank/DDBJ databases">
        <authorList>
            <person name="Kallberg Y."/>
            <person name="Tangrot J."/>
            <person name="Rosling A."/>
        </authorList>
    </citation>
    <scope>NUCLEOTIDE SEQUENCE</scope>
    <source>
        <strain evidence="2">UK204</strain>
    </source>
</reference>
<dbReference type="EMBL" id="CAJVPQ010026154">
    <property type="protein sequence ID" value="CAG8768119.1"/>
    <property type="molecule type" value="Genomic_DNA"/>
</dbReference>
<organism evidence="2 3">
    <name type="scientific">Funneliformis caledonium</name>
    <dbReference type="NCBI Taxonomy" id="1117310"/>
    <lineage>
        <taxon>Eukaryota</taxon>
        <taxon>Fungi</taxon>
        <taxon>Fungi incertae sedis</taxon>
        <taxon>Mucoromycota</taxon>
        <taxon>Glomeromycotina</taxon>
        <taxon>Glomeromycetes</taxon>
        <taxon>Glomerales</taxon>
        <taxon>Glomeraceae</taxon>
        <taxon>Funneliformis</taxon>
    </lineage>
</organism>
<dbReference type="InterPro" id="IPR052579">
    <property type="entry name" value="Zinc_finger_SWIM"/>
</dbReference>
<protein>
    <submittedName>
        <fullName evidence="2">15070_t:CDS:1</fullName>
    </submittedName>
</protein>
<dbReference type="OrthoDB" id="2420627at2759"/>
<comment type="caution">
    <text evidence="2">The sequence shown here is derived from an EMBL/GenBank/DDBJ whole genome shotgun (WGS) entry which is preliminary data.</text>
</comment>
<proteinExistence type="predicted"/>
<name>A0A9N9NWX7_9GLOM</name>
<gene>
    <name evidence="2" type="ORF">FCALED_LOCUS17356</name>
</gene>
<keyword evidence="3" id="KW-1185">Reference proteome</keyword>
<sequence length="114" mass="13470">RTPIQALIDELKEGNFTYEYECDNMGEERIDYQWALTHVARLFDGISRPSVIVTDRELALMNAFEIIFSDSANLLCLWHINKNILKNCKPQFLKKTENEESDEWQLFLAKWNDI</sequence>
<dbReference type="Proteomes" id="UP000789570">
    <property type="component" value="Unassembled WGS sequence"/>
</dbReference>
<evidence type="ECO:0000259" key="1">
    <source>
        <dbReference type="Pfam" id="PF10551"/>
    </source>
</evidence>
<feature type="non-terminal residue" evidence="2">
    <location>
        <position position="114"/>
    </location>
</feature>
<evidence type="ECO:0000313" key="2">
    <source>
        <dbReference type="EMBL" id="CAG8768119.1"/>
    </source>
</evidence>
<dbReference type="Pfam" id="PF10551">
    <property type="entry name" value="MULE"/>
    <property type="match status" value="1"/>
</dbReference>
<evidence type="ECO:0000313" key="3">
    <source>
        <dbReference type="Proteomes" id="UP000789570"/>
    </source>
</evidence>